<name>A0A6S6QKQ7_9HYPH</name>
<proteinExistence type="predicted"/>
<evidence type="ECO:0000313" key="1">
    <source>
        <dbReference type="EMBL" id="BCJ89856.1"/>
    </source>
</evidence>
<accession>A0A6S6QKQ7</accession>
<dbReference type="KEGG" id="tso:IZ6_05910"/>
<evidence type="ECO:0000313" key="2">
    <source>
        <dbReference type="Proteomes" id="UP000515317"/>
    </source>
</evidence>
<reference evidence="1 2" key="1">
    <citation type="submission" date="2020-08" db="EMBL/GenBank/DDBJ databases">
        <title>Genome sequence of Rhizobiales bacterium strain IZ6.</title>
        <authorList>
            <person name="Nakai R."/>
            <person name="Naganuma T."/>
        </authorList>
    </citation>
    <scope>NUCLEOTIDE SEQUENCE [LARGE SCALE GENOMIC DNA]</scope>
    <source>
        <strain evidence="1 2">IZ6</strain>
    </source>
</reference>
<dbReference type="AlphaFoldDB" id="A0A6S6QKQ7"/>
<dbReference type="RefSeq" id="WP_222876532.1">
    <property type="nucleotide sequence ID" value="NZ_AP023361.1"/>
</dbReference>
<sequence>MPRIRTMAQEERAISARKAWAEYIDEKTVLAERTAKLRAIRLAAQTAKPVPKS</sequence>
<gene>
    <name evidence="1" type="ORF">IZ6_05910</name>
</gene>
<dbReference type="Proteomes" id="UP000515317">
    <property type="component" value="Chromosome"/>
</dbReference>
<keyword evidence="2" id="KW-1185">Reference proteome</keyword>
<protein>
    <submittedName>
        <fullName evidence="1">Uncharacterized protein</fullName>
    </submittedName>
</protein>
<organism evidence="1 2">
    <name type="scientific">Terrihabitans soli</name>
    <dbReference type="NCBI Taxonomy" id="708113"/>
    <lineage>
        <taxon>Bacteria</taxon>
        <taxon>Pseudomonadati</taxon>
        <taxon>Pseudomonadota</taxon>
        <taxon>Alphaproteobacteria</taxon>
        <taxon>Hyphomicrobiales</taxon>
        <taxon>Terrihabitans</taxon>
    </lineage>
</organism>
<dbReference type="EMBL" id="AP023361">
    <property type="protein sequence ID" value="BCJ89856.1"/>
    <property type="molecule type" value="Genomic_DNA"/>
</dbReference>